<dbReference type="FunFam" id="2.40.50.140:FF:000009">
    <property type="entry name" value="Elongation factor P"/>
    <property type="match status" value="1"/>
</dbReference>
<dbReference type="GO" id="GO:0005829">
    <property type="term" value="C:cytosol"/>
    <property type="evidence" value="ECO:0007669"/>
    <property type="project" value="UniProtKB-ARBA"/>
</dbReference>
<evidence type="ECO:0000256" key="5">
    <source>
        <dbReference type="ARBA" id="ARBA00022768"/>
    </source>
</evidence>
<organism evidence="12 13">
    <name type="scientific">Thermotomaculum hydrothermale</name>
    <dbReference type="NCBI Taxonomy" id="981385"/>
    <lineage>
        <taxon>Bacteria</taxon>
        <taxon>Pseudomonadati</taxon>
        <taxon>Acidobacteriota</taxon>
        <taxon>Holophagae</taxon>
        <taxon>Thermotomaculales</taxon>
        <taxon>Thermotomaculaceae</taxon>
        <taxon>Thermotomaculum</taxon>
    </lineage>
</organism>
<dbReference type="InterPro" id="IPR001059">
    <property type="entry name" value="Transl_elong_P/YeiP_cen"/>
</dbReference>
<dbReference type="HAMAP" id="MF_00141">
    <property type="entry name" value="EF_P"/>
    <property type="match status" value="1"/>
</dbReference>
<evidence type="ECO:0000313" key="13">
    <source>
        <dbReference type="Proteomes" id="UP000595564"/>
    </source>
</evidence>
<proteinExistence type="inferred from homology"/>
<dbReference type="FunFam" id="2.30.30.30:FF:000003">
    <property type="entry name" value="Elongation factor P"/>
    <property type="match status" value="1"/>
</dbReference>
<gene>
    <name evidence="7 12" type="primary">efp</name>
    <name evidence="12" type="ORF">TTHT_0235</name>
</gene>
<dbReference type="InterPro" id="IPR012340">
    <property type="entry name" value="NA-bd_OB-fold"/>
</dbReference>
<dbReference type="Gene3D" id="2.40.50.140">
    <property type="entry name" value="Nucleic acid-binding proteins"/>
    <property type="match status" value="2"/>
</dbReference>
<dbReference type="InterPro" id="IPR015365">
    <property type="entry name" value="Elong-fact-P_C"/>
</dbReference>
<dbReference type="EMBL" id="AP017470">
    <property type="protein sequence ID" value="BBB31859.1"/>
    <property type="molecule type" value="Genomic_DNA"/>
</dbReference>
<dbReference type="Proteomes" id="UP000595564">
    <property type="component" value="Chromosome"/>
</dbReference>
<dbReference type="InterPro" id="IPR008991">
    <property type="entry name" value="Translation_prot_SH3-like_sf"/>
</dbReference>
<dbReference type="CDD" id="cd05794">
    <property type="entry name" value="S1_EF-P_repeat_2"/>
    <property type="match status" value="1"/>
</dbReference>
<dbReference type="SUPFAM" id="SSF50249">
    <property type="entry name" value="Nucleic acid-binding proteins"/>
    <property type="match status" value="2"/>
</dbReference>
<dbReference type="NCBIfam" id="TIGR00038">
    <property type="entry name" value="efp"/>
    <property type="match status" value="1"/>
</dbReference>
<dbReference type="InterPro" id="IPR020599">
    <property type="entry name" value="Transl_elong_fac_P/YeiP"/>
</dbReference>
<comment type="subcellular location">
    <subcellularLocation>
        <location evidence="1 7">Cytoplasm</location>
    </subcellularLocation>
</comment>
<dbReference type="NCBIfam" id="NF001810">
    <property type="entry name" value="PRK00529.1"/>
    <property type="match status" value="1"/>
</dbReference>
<dbReference type="InterPro" id="IPR013852">
    <property type="entry name" value="Transl_elong_P/YeiP_CS"/>
</dbReference>
<dbReference type="InterPro" id="IPR013185">
    <property type="entry name" value="Transl_elong_KOW-like"/>
</dbReference>
<feature type="domain" description="Translation elongation factor P/YeiP central" evidence="11">
    <location>
        <begin position="67"/>
        <end position="121"/>
    </location>
</feature>
<dbReference type="PROSITE" id="PS01275">
    <property type="entry name" value="EFP"/>
    <property type="match status" value="1"/>
</dbReference>
<dbReference type="GO" id="GO:0003746">
    <property type="term" value="F:translation elongation factor activity"/>
    <property type="evidence" value="ECO:0007669"/>
    <property type="project" value="UniProtKB-UniRule"/>
</dbReference>
<dbReference type="FunFam" id="2.40.50.140:FF:000004">
    <property type="entry name" value="Elongation factor P"/>
    <property type="match status" value="1"/>
</dbReference>
<evidence type="ECO:0000313" key="12">
    <source>
        <dbReference type="EMBL" id="BBB31859.1"/>
    </source>
</evidence>
<dbReference type="Pfam" id="PF09285">
    <property type="entry name" value="Elong-fact-P_C"/>
    <property type="match status" value="1"/>
</dbReference>
<keyword evidence="5 7" id="KW-0251">Elongation factor</keyword>
<dbReference type="PANTHER" id="PTHR30053:SF12">
    <property type="entry name" value="ELONGATION FACTOR P (EF-P) FAMILY PROTEIN"/>
    <property type="match status" value="1"/>
</dbReference>
<evidence type="ECO:0000256" key="4">
    <source>
        <dbReference type="ARBA" id="ARBA00022490"/>
    </source>
</evidence>
<evidence type="ECO:0000256" key="8">
    <source>
        <dbReference type="NCBIfam" id="TIGR00038"/>
    </source>
</evidence>
<dbReference type="Gene3D" id="2.30.30.30">
    <property type="match status" value="1"/>
</dbReference>
<dbReference type="KEGG" id="thyd:TTHT_0235"/>
<evidence type="ECO:0000256" key="1">
    <source>
        <dbReference type="ARBA" id="ARBA00004496"/>
    </source>
</evidence>
<accession>A0A7R6SXJ5</accession>
<dbReference type="SUPFAM" id="SSF50104">
    <property type="entry name" value="Translation proteins SH3-like domain"/>
    <property type="match status" value="1"/>
</dbReference>
<dbReference type="RefSeq" id="WP_201328193.1">
    <property type="nucleotide sequence ID" value="NZ_AP017470.1"/>
</dbReference>
<dbReference type="InterPro" id="IPR011768">
    <property type="entry name" value="Transl_elongation_fac_P"/>
</dbReference>
<comment type="similarity">
    <text evidence="3 7 9">Belongs to the elongation factor P family.</text>
</comment>
<dbReference type="SMART" id="SM00841">
    <property type="entry name" value="Elong-fact-P_C"/>
    <property type="match status" value="1"/>
</dbReference>
<dbReference type="Pfam" id="PF08207">
    <property type="entry name" value="EFP_N"/>
    <property type="match status" value="1"/>
</dbReference>
<comment type="pathway">
    <text evidence="2 7">Protein biosynthesis; polypeptide chain elongation.</text>
</comment>
<dbReference type="UniPathway" id="UPA00345"/>
<dbReference type="PIRSF" id="PIRSF005901">
    <property type="entry name" value="EF-P"/>
    <property type="match status" value="1"/>
</dbReference>
<evidence type="ECO:0000256" key="2">
    <source>
        <dbReference type="ARBA" id="ARBA00004815"/>
    </source>
</evidence>
<dbReference type="Pfam" id="PF01132">
    <property type="entry name" value="EFP"/>
    <property type="match status" value="1"/>
</dbReference>
<dbReference type="PANTHER" id="PTHR30053">
    <property type="entry name" value="ELONGATION FACTOR P"/>
    <property type="match status" value="1"/>
</dbReference>
<evidence type="ECO:0000256" key="3">
    <source>
        <dbReference type="ARBA" id="ARBA00009479"/>
    </source>
</evidence>
<dbReference type="AlphaFoldDB" id="A0A7R6SXJ5"/>
<feature type="domain" description="Elongation factor P C-terminal" evidence="10">
    <location>
        <begin position="129"/>
        <end position="184"/>
    </location>
</feature>
<dbReference type="CDD" id="cd04470">
    <property type="entry name" value="S1_EF-P_repeat_1"/>
    <property type="match status" value="1"/>
</dbReference>
<evidence type="ECO:0000256" key="9">
    <source>
        <dbReference type="RuleBase" id="RU004389"/>
    </source>
</evidence>
<evidence type="ECO:0000256" key="7">
    <source>
        <dbReference type="HAMAP-Rule" id="MF_00141"/>
    </source>
</evidence>
<dbReference type="SMART" id="SM01185">
    <property type="entry name" value="EFP"/>
    <property type="match status" value="1"/>
</dbReference>
<evidence type="ECO:0000256" key="6">
    <source>
        <dbReference type="ARBA" id="ARBA00022917"/>
    </source>
</evidence>
<evidence type="ECO:0000259" key="10">
    <source>
        <dbReference type="SMART" id="SM00841"/>
    </source>
</evidence>
<dbReference type="InterPro" id="IPR014722">
    <property type="entry name" value="Rib_uL2_dom2"/>
</dbReference>
<comment type="function">
    <text evidence="7">Involved in peptide bond synthesis. Stimulates efficient translation and peptide-bond synthesis on native or reconstituted 70S ribosomes in vitro. Probably functions indirectly by altering the affinity of the ribosome for aminoacyl-tRNA, thus increasing their reactivity as acceptors for peptidyl transferase.</text>
</comment>
<sequence length="186" mass="21061">MYDTSDFRNGLKIEIDGTPFEIIEFLHVKPGKGGAFVRTKLKNLQTGAVLNKTFRSGEKVGKPDLVDRHMQFLYSQGDELVFMDLETYEQFTIPFEKIEDKAKFLKENMEVDVLYYKNEPISVELPTFVELEVVETEPGFKGDTATGGTKPAVLETGAKINVPLFINVGDKLKIDTRTGQYVERVK</sequence>
<dbReference type="GO" id="GO:0043043">
    <property type="term" value="P:peptide biosynthetic process"/>
    <property type="evidence" value="ECO:0007669"/>
    <property type="project" value="InterPro"/>
</dbReference>
<reference evidence="12 13" key="1">
    <citation type="journal article" date="2012" name="Extremophiles">
        <title>Thermotomaculum hydrothermale gen. nov., sp. nov., a novel heterotrophic thermophile within the phylum Acidobacteria from a deep-sea hydrothermal vent chimney in the Southern Okinawa Trough.</title>
        <authorList>
            <person name="Izumi H."/>
            <person name="Nunoura T."/>
            <person name="Miyazaki M."/>
            <person name="Mino S."/>
            <person name="Toki T."/>
            <person name="Takai K."/>
            <person name="Sako Y."/>
            <person name="Sawabe T."/>
            <person name="Nakagawa S."/>
        </authorList>
    </citation>
    <scope>NUCLEOTIDE SEQUENCE [LARGE SCALE GENOMIC DNA]</scope>
    <source>
        <strain evidence="12 13">AC55</strain>
    </source>
</reference>
<keyword evidence="4 7" id="KW-0963">Cytoplasm</keyword>
<keyword evidence="13" id="KW-1185">Reference proteome</keyword>
<protein>
    <recommendedName>
        <fullName evidence="7 8">Elongation factor P</fullName>
        <shortName evidence="7">EF-P</shortName>
    </recommendedName>
</protein>
<keyword evidence="6 7" id="KW-0648">Protein biosynthesis</keyword>
<evidence type="ECO:0000259" key="11">
    <source>
        <dbReference type="SMART" id="SM01185"/>
    </source>
</evidence>
<name>A0A7R6SXJ5_9BACT</name>